<gene>
    <name evidence="2" type="ORF">SAMN05660909_02784</name>
</gene>
<evidence type="ECO:0000313" key="3">
    <source>
        <dbReference type="Proteomes" id="UP000199656"/>
    </source>
</evidence>
<keyword evidence="3" id="KW-1185">Reference proteome</keyword>
<dbReference type="Proteomes" id="UP000199656">
    <property type="component" value="Unassembled WGS sequence"/>
</dbReference>
<evidence type="ECO:0000313" key="2">
    <source>
        <dbReference type="EMBL" id="SEA63592.1"/>
    </source>
</evidence>
<feature type="transmembrane region" description="Helical" evidence="1">
    <location>
        <begin position="34"/>
        <end position="63"/>
    </location>
</feature>
<proteinExistence type="predicted"/>
<organism evidence="2 3">
    <name type="scientific">Chitinophaga terrae</name>
    <name type="common">ex Kim and Jung 2007</name>
    <dbReference type="NCBI Taxonomy" id="408074"/>
    <lineage>
        <taxon>Bacteria</taxon>
        <taxon>Pseudomonadati</taxon>
        <taxon>Bacteroidota</taxon>
        <taxon>Chitinophagia</taxon>
        <taxon>Chitinophagales</taxon>
        <taxon>Chitinophagaceae</taxon>
        <taxon>Chitinophaga</taxon>
    </lineage>
</organism>
<keyword evidence="1" id="KW-0472">Membrane</keyword>
<sequence length="169" mass="19218">MSILLKNIIRFILLLLIQVFVLNEILLHQLVSPYLYMLFILALPFNLPRPALMFLGLLMGLALDMFMNTDGMHAAACVFIAYLRPFVINILSPQGGFETTQKTPSMTSMGVSQFLIYAAILVFLHHTVYFLLEVFGLGNPLYLIMKIVFSTLASLFLIVLYELLFFSKK</sequence>
<feature type="transmembrane region" description="Helical" evidence="1">
    <location>
        <begin position="114"/>
        <end position="132"/>
    </location>
</feature>
<keyword evidence="1" id="KW-0812">Transmembrane</keyword>
<dbReference type="RefSeq" id="WP_089762537.1">
    <property type="nucleotide sequence ID" value="NZ_BKAT01000017.1"/>
</dbReference>
<evidence type="ECO:0000256" key="1">
    <source>
        <dbReference type="SAM" id="Phobius"/>
    </source>
</evidence>
<accession>A0A1H4CU21</accession>
<name>A0A1H4CU21_9BACT</name>
<dbReference type="AlphaFoldDB" id="A0A1H4CU21"/>
<feature type="transmembrane region" description="Helical" evidence="1">
    <location>
        <begin position="144"/>
        <end position="166"/>
    </location>
</feature>
<keyword evidence="1" id="KW-1133">Transmembrane helix</keyword>
<protein>
    <submittedName>
        <fullName evidence="2">Rod shape-determining protein MreD</fullName>
    </submittedName>
</protein>
<dbReference type="EMBL" id="FNRL01000011">
    <property type="protein sequence ID" value="SEA63592.1"/>
    <property type="molecule type" value="Genomic_DNA"/>
</dbReference>
<dbReference type="STRING" id="408074.SAMN05660909_02784"/>
<feature type="transmembrane region" description="Helical" evidence="1">
    <location>
        <begin position="7"/>
        <end position="28"/>
    </location>
</feature>
<dbReference type="OrthoDB" id="1132160at2"/>
<reference evidence="3" key="1">
    <citation type="submission" date="2016-10" db="EMBL/GenBank/DDBJ databases">
        <authorList>
            <person name="Varghese N."/>
            <person name="Submissions S."/>
        </authorList>
    </citation>
    <scope>NUCLEOTIDE SEQUENCE [LARGE SCALE GENOMIC DNA]</scope>
    <source>
        <strain evidence="3">DSM 23920</strain>
    </source>
</reference>